<dbReference type="EMBL" id="JALGBI010000001">
    <property type="protein sequence ID" value="MCJ0763666.1"/>
    <property type="molecule type" value="Genomic_DNA"/>
</dbReference>
<evidence type="ECO:0000259" key="5">
    <source>
        <dbReference type="PROSITE" id="PS50943"/>
    </source>
</evidence>
<dbReference type="RefSeq" id="WP_243306248.1">
    <property type="nucleotide sequence ID" value="NZ_JALGBI010000001.1"/>
</dbReference>
<dbReference type="GO" id="GO:0003677">
    <property type="term" value="F:DNA binding"/>
    <property type="evidence" value="ECO:0007669"/>
    <property type="project" value="UniProtKB-KW"/>
</dbReference>
<dbReference type="Pfam" id="PF09856">
    <property type="entry name" value="ScfRs"/>
    <property type="match status" value="1"/>
</dbReference>
<dbReference type="InterPro" id="IPR050807">
    <property type="entry name" value="TransReg_Diox_bact_type"/>
</dbReference>
<dbReference type="AlphaFoldDB" id="A0A9X1VTL7"/>
<dbReference type="PANTHER" id="PTHR46797">
    <property type="entry name" value="HTH-TYPE TRANSCRIPTIONAL REGULATOR"/>
    <property type="match status" value="1"/>
</dbReference>
<evidence type="ECO:0000256" key="4">
    <source>
        <dbReference type="ARBA" id="ARBA00023163"/>
    </source>
</evidence>
<dbReference type="InterPro" id="IPR010359">
    <property type="entry name" value="IrrE_HExxH"/>
</dbReference>
<feature type="domain" description="HTH cro/C1-type" evidence="5">
    <location>
        <begin position="10"/>
        <end position="64"/>
    </location>
</feature>
<keyword evidence="4" id="KW-0804">Transcription</keyword>
<keyword evidence="7" id="KW-1185">Reference proteome</keyword>
<evidence type="ECO:0000256" key="1">
    <source>
        <dbReference type="ARBA" id="ARBA00007227"/>
    </source>
</evidence>
<keyword evidence="2" id="KW-0805">Transcription regulation</keyword>
<protein>
    <submittedName>
        <fullName evidence="6">Short-chain fatty acyl-CoA regulator family protein</fullName>
    </submittedName>
</protein>
<dbReference type="PROSITE" id="PS50943">
    <property type="entry name" value="HTH_CROC1"/>
    <property type="match status" value="1"/>
</dbReference>
<comment type="caution">
    <text evidence="6">The sequence shown here is derived from an EMBL/GenBank/DDBJ whole genome shotgun (WGS) entry which is preliminary data.</text>
</comment>
<dbReference type="InterPro" id="IPR026281">
    <property type="entry name" value="HTH_RamB"/>
</dbReference>
<sequence>MTKAYMGVRLKTLRERQGLTQAALAASLKISPSYLNQIENDQRPLTVPVLLRLQAAHGIDLQLFSDDENARRLSELQPVFADGSQAQAVPLAEAKVVASQLPSVTRVLLNLHRRSRAVEEQLSSIAAVADGDRLAGDPAGRLQPYEEVREFFYARHHHMAVLDELAEQLHDTLMAGLPAGTVSAAELRSRLLERLLKRHGVQVRIEGRQDTASRRSDPALRSYDAATSTLSLATDMDPGQQAFQLGVQLAFLEMGERIDAFTTAESFTTSQARSLARLGFANHFAGALVLPNRLFQDTAEALRYDIELLSDRFGVSFETIGHRLSTMHHAPGRGIPFFFVRVDRAGNVSKRQSTGDFHFSRHGGTCPLWNVYEAFSQPGAILTQLSRMPDGRTYLWIARTVEHRRGGYGTPKRMFAVALGCDARYADRLVYAKGVNLIDPGAATLIGAGCKVCDRADCAQRAFPPLGRTLQIDENQRGFAPYASGM</sequence>
<dbReference type="InterPro" id="IPR001387">
    <property type="entry name" value="Cro/C1-type_HTH"/>
</dbReference>
<reference evidence="6" key="1">
    <citation type="submission" date="2022-03" db="EMBL/GenBank/DDBJ databases">
        <authorList>
            <person name="Woo C.Y."/>
        </authorList>
    </citation>
    <scope>NUCLEOTIDE SEQUENCE</scope>
    <source>
        <strain evidence="6">CYS-02</strain>
    </source>
</reference>
<dbReference type="InterPro" id="IPR018653">
    <property type="entry name" value="ScfR_C"/>
</dbReference>
<dbReference type="SUPFAM" id="SSF47413">
    <property type="entry name" value="lambda repressor-like DNA-binding domains"/>
    <property type="match status" value="1"/>
</dbReference>
<keyword evidence="3" id="KW-0238">DNA-binding</keyword>
<dbReference type="Proteomes" id="UP001139447">
    <property type="component" value="Unassembled WGS sequence"/>
</dbReference>
<dbReference type="GO" id="GO:0005829">
    <property type="term" value="C:cytosol"/>
    <property type="evidence" value="ECO:0007669"/>
    <property type="project" value="TreeGrafter"/>
</dbReference>
<dbReference type="CDD" id="cd00093">
    <property type="entry name" value="HTH_XRE"/>
    <property type="match status" value="1"/>
</dbReference>
<gene>
    <name evidence="6" type="ORF">MMF98_10660</name>
</gene>
<comment type="similarity">
    <text evidence="1">Belongs to the short-chain fatty acyl-CoA assimilation regulator (ScfR) family.</text>
</comment>
<evidence type="ECO:0000313" key="6">
    <source>
        <dbReference type="EMBL" id="MCJ0763666.1"/>
    </source>
</evidence>
<dbReference type="Pfam" id="PF01381">
    <property type="entry name" value="HTH_3"/>
    <property type="match status" value="1"/>
</dbReference>
<organism evidence="6 7">
    <name type="scientific">Variovorax terrae</name>
    <dbReference type="NCBI Taxonomy" id="2923278"/>
    <lineage>
        <taxon>Bacteria</taxon>
        <taxon>Pseudomonadati</taxon>
        <taxon>Pseudomonadota</taxon>
        <taxon>Betaproteobacteria</taxon>
        <taxon>Burkholderiales</taxon>
        <taxon>Comamonadaceae</taxon>
        <taxon>Variovorax</taxon>
    </lineage>
</organism>
<evidence type="ECO:0000256" key="2">
    <source>
        <dbReference type="ARBA" id="ARBA00023015"/>
    </source>
</evidence>
<proteinExistence type="inferred from homology"/>
<dbReference type="GO" id="GO:0003700">
    <property type="term" value="F:DNA-binding transcription factor activity"/>
    <property type="evidence" value="ECO:0007669"/>
    <property type="project" value="TreeGrafter"/>
</dbReference>
<dbReference type="SMART" id="SM00530">
    <property type="entry name" value="HTH_XRE"/>
    <property type="match status" value="1"/>
</dbReference>
<dbReference type="InterPro" id="IPR010982">
    <property type="entry name" value="Lambda_DNA-bd_dom_sf"/>
</dbReference>
<dbReference type="Pfam" id="PF06114">
    <property type="entry name" value="Peptidase_M78"/>
    <property type="match status" value="1"/>
</dbReference>
<name>A0A9X1VTL7_9BURK</name>
<dbReference type="PIRSF" id="PIRSF019251">
    <property type="entry name" value="Rv0465c"/>
    <property type="match status" value="1"/>
</dbReference>
<accession>A0A9X1VTL7</accession>
<dbReference type="Gene3D" id="1.10.260.40">
    <property type="entry name" value="lambda repressor-like DNA-binding domains"/>
    <property type="match status" value="1"/>
</dbReference>
<dbReference type="PANTHER" id="PTHR46797:SF23">
    <property type="entry name" value="HTH-TYPE TRANSCRIPTIONAL REGULATOR SUTR"/>
    <property type="match status" value="1"/>
</dbReference>
<evidence type="ECO:0000313" key="7">
    <source>
        <dbReference type="Proteomes" id="UP001139447"/>
    </source>
</evidence>
<evidence type="ECO:0000256" key="3">
    <source>
        <dbReference type="ARBA" id="ARBA00023125"/>
    </source>
</evidence>